<feature type="transmembrane region" description="Helical" evidence="7">
    <location>
        <begin position="42"/>
        <end position="58"/>
    </location>
</feature>
<evidence type="ECO:0000256" key="2">
    <source>
        <dbReference type="ARBA" id="ARBA00007977"/>
    </source>
</evidence>
<reference evidence="9" key="1">
    <citation type="journal article" date="2019" name="Int. J. Syst. Evol. Microbiol.">
        <title>The Global Catalogue of Microorganisms (GCM) 10K type strain sequencing project: providing services to taxonomists for standard genome sequencing and annotation.</title>
        <authorList>
            <consortium name="The Broad Institute Genomics Platform"/>
            <consortium name="The Broad Institute Genome Sequencing Center for Infectious Disease"/>
            <person name="Wu L."/>
            <person name="Ma J."/>
        </authorList>
    </citation>
    <scope>NUCLEOTIDE SEQUENCE [LARGE SCALE GENOMIC DNA]</scope>
    <source>
        <strain evidence="9">KCTC 62192</strain>
    </source>
</reference>
<dbReference type="EMBL" id="JBHRSK010000004">
    <property type="protein sequence ID" value="MFC2967553.1"/>
    <property type="molecule type" value="Genomic_DNA"/>
</dbReference>
<dbReference type="PANTHER" id="PTHR30106">
    <property type="entry name" value="INNER MEMBRANE PROTEIN YEIH-RELATED"/>
    <property type="match status" value="1"/>
</dbReference>
<feature type="transmembrane region" description="Helical" evidence="7">
    <location>
        <begin position="19"/>
        <end position="36"/>
    </location>
</feature>
<feature type="transmembrane region" description="Helical" evidence="7">
    <location>
        <begin position="315"/>
        <end position="338"/>
    </location>
</feature>
<keyword evidence="6 7" id="KW-0472">Membrane</keyword>
<feature type="transmembrane region" description="Helical" evidence="7">
    <location>
        <begin position="257"/>
        <end position="280"/>
    </location>
</feature>
<evidence type="ECO:0000313" key="9">
    <source>
        <dbReference type="Proteomes" id="UP001595443"/>
    </source>
</evidence>
<dbReference type="RefSeq" id="WP_377832204.1">
    <property type="nucleotide sequence ID" value="NZ_JBHRSK010000004.1"/>
</dbReference>
<feature type="transmembrane region" description="Helical" evidence="7">
    <location>
        <begin position="224"/>
        <end position="245"/>
    </location>
</feature>
<evidence type="ECO:0000256" key="7">
    <source>
        <dbReference type="SAM" id="Phobius"/>
    </source>
</evidence>
<gene>
    <name evidence="8" type="ORF">ACFOES_05560</name>
</gene>
<keyword evidence="5 7" id="KW-1133">Transmembrane helix</keyword>
<evidence type="ECO:0000256" key="4">
    <source>
        <dbReference type="ARBA" id="ARBA00022692"/>
    </source>
</evidence>
<proteinExistence type="inferred from homology"/>
<comment type="subcellular location">
    <subcellularLocation>
        <location evidence="1">Cell membrane</location>
        <topology evidence="1">Multi-pass membrane protein</topology>
    </subcellularLocation>
</comment>
<evidence type="ECO:0000313" key="8">
    <source>
        <dbReference type="EMBL" id="MFC2967553.1"/>
    </source>
</evidence>
<accession>A0ABV7AE00</accession>
<dbReference type="Proteomes" id="UP001595443">
    <property type="component" value="Unassembled WGS sequence"/>
</dbReference>
<dbReference type="PANTHER" id="PTHR30106:SF2">
    <property type="entry name" value="UPF0324 INNER MEMBRANE PROTEIN YEIH"/>
    <property type="match status" value="1"/>
</dbReference>
<evidence type="ECO:0000256" key="1">
    <source>
        <dbReference type="ARBA" id="ARBA00004651"/>
    </source>
</evidence>
<comment type="similarity">
    <text evidence="2">Belongs to the UPF0324 family.</text>
</comment>
<keyword evidence="9" id="KW-1185">Reference proteome</keyword>
<keyword evidence="3" id="KW-1003">Cell membrane</keyword>
<comment type="caution">
    <text evidence="8">The sequence shown here is derived from an EMBL/GenBank/DDBJ whole genome shotgun (WGS) entry which is preliminary data.</text>
</comment>
<feature type="transmembrane region" description="Helical" evidence="7">
    <location>
        <begin position="286"/>
        <end position="303"/>
    </location>
</feature>
<evidence type="ECO:0000256" key="6">
    <source>
        <dbReference type="ARBA" id="ARBA00023136"/>
    </source>
</evidence>
<sequence length="342" mass="34667">MSDADLTQSTPPAASAARLWPGLLLTGAIGAIAFALHHLPGFGALSPLILAILIGMAVHNVIDTPTAAKAGVKFSLRRILRAGIVLLGLQLTLGQVAAVGPMGGALIAVTLVSTFAFTTWLGRRLGVEAGLAQLIAAGTSICGASAVIATNEVTQAGDEDVAYAVACVTVFGSLSMVLYPMLGALLPLGAHGYGLWAGASIHEVAQVVAAGYQRGTEAGDFATIAKLTRVLMLAPVVIVLGRWAARGATGQGSSQAAPMPWFVIGFLGMVLVASTGMVPAPVHADATILTQFLLAVALAAMGLETDIRKLKAMGLRPLILGAAAWIFIGALALALVLVTGQA</sequence>
<dbReference type="InterPro" id="IPR018383">
    <property type="entry name" value="UPF0324_pro"/>
</dbReference>
<feature type="transmembrane region" description="Helical" evidence="7">
    <location>
        <begin position="129"/>
        <end position="149"/>
    </location>
</feature>
<keyword evidence="4 7" id="KW-0812">Transmembrane</keyword>
<feature type="transmembrane region" description="Helical" evidence="7">
    <location>
        <begin position="104"/>
        <end position="122"/>
    </location>
</feature>
<evidence type="ECO:0000256" key="5">
    <source>
        <dbReference type="ARBA" id="ARBA00022989"/>
    </source>
</evidence>
<name>A0ABV7AE00_9RHOB</name>
<protein>
    <submittedName>
        <fullName evidence="8">YeiH family protein</fullName>
    </submittedName>
</protein>
<evidence type="ECO:0000256" key="3">
    <source>
        <dbReference type="ARBA" id="ARBA00022475"/>
    </source>
</evidence>
<organism evidence="8 9">
    <name type="scientific">Acidimangrovimonas pyrenivorans</name>
    <dbReference type="NCBI Taxonomy" id="2030798"/>
    <lineage>
        <taxon>Bacteria</taxon>
        <taxon>Pseudomonadati</taxon>
        <taxon>Pseudomonadota</taxon>
        <taxon>Alphaproteobacteria</taxon>
        <taxon>Rhodobacterales</taxon>
        <taxon>Paracoccaceae</taxon>
        <taxon>Acidimangrovimonas</taxon>
    </lineage>
</organism>
<dbReference type="Pfam" id="PF03601">
    <property type="entry name" value="Cons_hypoth698"/>
    <property type="match status" value="1"/>
</dbReference>
<feature type="transmembrane region" description="Helical" evidence="7">
    <location>
        <begin position="161"/>
        <end position="181"/>
    </location>
</feature>